<evidence type="ECO:0000259" key="2">
    <source>
        <dbReference type="PROSITE" id="PS51192"/>
    </source>
</evidence>
<comment type="caution">
    <text evidence="3">The sequence shown here is derived from an EMBL/GenBank/DDBJ whole genome shotgun (WGS) entry which is preliminary data.</text>
</comment>
<organism evidence="3 4">
    <name type="scientific">Durusdinium trenchii</name>
    <dbReference type="NCBI Taxonomy" id="1381693"/>
    <lineage>
        <taxon>Eukaryota</taxon>
        <taxon>Sar</taxon>
        <taxon>Alveolata</taxon>
        <taxon>Dinophyceae</taxon>
        <taxon>Suessiales</taxon>
        <taxon>Symbiodiniaceae</taxon>
        <taxon>Durusdinium</taxon>
    </lineage>
</organism>
<dbReference type="Pfam" id="PF00176">
    <property type="entry name" value="SNF2-rel_dom"/>
    <property type="match status" value="1"/>
</dbReference>
<dbReference type="EMBL" id="CAXAMM010038965">
    <property type="protein sequence ID" value="CAK9082489.1"/>
    <property type="molecule type" value="Genomic_DNA"/>
</dbReference>
<evidence type="ECO:0000313" key="3">
    <source>
        <dbReference type="EMBL" id="CAK9082489.1"/>
    </source>
</evidence>
<dbReference type="InterPro" id="IPR000330">
    <property type="entry name" value="SNF2_N"/>
</dbReference>
<dbReference type="PROSITE" id="PS51192">
    <property type="entry name" value="HELICASE_ATP_BIND_1"/>
    <property type="match status" value="1"/>
</dbReference>
<gene>
    <name evidence="3" type="ORF">SCF082_LOCUS39203</name>
</gene>
<keyword evidence="3" id="KW-0347">Helicase</keyword>
<dbReference type="Proteomes" id="UP001642464">
    <property type="component" value="Unassembled WGS sequence"/>
</dbReference>
<protein>
    <submittedName>
        <fullName evidence="3">Helicase protein</fullName>
    </submittedName>
</protein>
<dbReference type="SMART" id="SM00487">
    <property type="entry name" value="DEXDc"/>
    <property type="match status" value="1"/>
</dbReference>
<keyword evidence="3" id="KW-0067">ATP-binding</keyword>
<dbReference type="GO" id="GO:0004386">
    <property type="term" value="F:helicase activity"/>
    <property type="evidence" value="ECO:0007669"/>
    <property type="project" value="UniProtKB-KW"/>
</dbReference>
<feature type="domain" description="Helicase ATP-binding" evidence="2">
    <location>
        <begin position="38"/>
        <end position="189"/>
    </location>
</feature>
<evidence type="ECO:0000256" key="1">
    <source>
        <dbReference type="ARBA" id="ARBA00022801"/>
    </source>
</evidence>
<keyword evidence="1" id="KW-0378">Hydrolase</keyword>
<evidence type="ECO:0000313" key="4">
    <source>
        <dbReference type="Proteomes" id="UP001642464"/>
    </source>
</evidence>
<dbReference type="PANTHER" id="PTHR45766:SF6">
    <property type="entry name" value="SWI_SNF-RELATED MATRIX-ASSOCIATED ACTIN-DEPENDENT REGULATOR OF CHROMATIN SUBFAMILY A-LIKE PROTEIN 1"/>
    <property type="match status" value="1"/>
</dbReference>
<name>A0ABP0Q5L7_9DINO</name>
<dbReference type="PANTHER" id="PTHR45766">
    <property type="entry name" value="DNA ANNEALING HELICASE AND ENDONUCLEASE ZRANB3 FAMILY MEMBER"/>
    <property type="match status" value="1"/>
</dbReference>
<accession>A0ABP0Q5L7</accession>
<reference evidence="3 4" key="1">
    <citation type="submission" date="2024-02" db="EMBL/GenBank/DDBJ databases">
        <authorList>
            <person name="Chen Y."/>
            <person name="Shah S."/>
            <person name="Dougan E. K."/>
            <person name="Thang M."/>
            <person name="Chan C."/>
        </authorList>
    </citation>
    <scope>NUCLEOTIDE SEQUENCE [LARGE SCALE GENOMIC DNA]</scope>
</reference>
<dbReference type="InterPro" id="IPR027417">
    <property type="entry name" value="P-loop_NTPase"/>
</dbReference>
<keyword evidence="3" id="KW-0547">Nucleotide-binding</keyword>
<dbReference type="Gene3D" id="3.40.50.300">
    <property type="entry name" value="P-loop containing nucleotide triphosphate hydrolases"/>
    <property type="match status" value="2"/>
</dbReference>
<dbReference type="SUPFAM" id="SSF52540">
    <property type="entry name" value="P-loop containing nucleoside triphosphate hydrolases"/>
    <property type="match status" value="2"/>
</dbReference>
<keyword evidence="4" id="KW-1185">Reference proteome</keyword>
<dbReference type="InterPro" id="IPR014001">
    <property type="entry name" value="Helicase_ATP-bd"/>
</dbReference>
<sequence>MDYQDFIDSKRLYVPQSGFECPDSALNPRMFDWQRLIVQWALRRGCAALFEDCGLGKTIQQLEWAAAVARETDSSVLLLCPVAIAEQTREEARKFDVQADVNVVSDWRQCRLGICITNYEKLHRFEGHLDRFGGVVLDESSILKGFTGKIRNMLCELFASTPYKLACTATPAPNDHMELGNHAEFLGIMQHDVMLAKFFTHDGGDTSKWRLKGHSRGDFWDWVSQWAVSISKPSDIGFSDEGYELPELRIHTHVTESAPPPGMLFHTGAKVSATNVHTEKRAALAAKADLVAGLVNGDHDQWVVWCDSNYEADALTARIPDAVEVRGSESEKQKSSKLLGFTRGECRVMITKPEIGGLGLNWQHCCKTAYFVNFSYERWYQSVRRFYRFGQRRPVDCHLIMSENEATVASALEAKAAAHGEMVSEMTAAMKAGMERELHGRKPLAKYEPTADVEDIRTCIFEYDGFPPSESDRLDTALDRLFDLAQVGLIVSELGELVEAIRKPRQDDHVAEMDNGTVEIADTIIRLLHLNQRRSYRGDATASLDEAIPAKMLENEGRPYKHGKQA</sequence>
<proteinExistence type="predicted"/>